<sequence>MELSPLHWKDRERHSYVGALDFAMFVYNNGFKVGLYYTVPNTSGHWCCIYDSATHSWSSLPKLPFSPSYVKAREQRNIAYEQSFPPRAVFPDLDDYFYDLTILGLYDFGRARWCTGAAVRSLRITTGHEDKVEQGGESLRCVLPRPGTCTTRLWEHNGQRYFASGWMYAGGDREEGGCGVDGYGVWKVDENGGLVPVSAVLHDAILEEVYPGRRNLGYIFRCKTAAEGNLVTFSETGIVFVYYLSTGQWGGVDRNPDDLAKAVLYRPSLRTLTF</sequence>
<accession>D8TGI0</accession>
<name>D8TGI0_SELML</name>
<dbReference type="KEGG" id="smo:SELMODRAFT_432602"/>
<keyword evidence="2" id="KW-1185">Reference proteome</keyword>
<reference evidence="1 2" key="1">
    <citation type="journal article" date="2011" name="Science">
        <title>The Selaginella genome identifies genetic changes associated with the evolution of vascular plants.</title>
        <authorList>
            <person name="Banks J.A."/>
            <person name="Nishiyama T."/>
            <person name="Hasebe M."/>
            <person name="Bowman J.L."/>
            <person name="Gribskov M."/>
            <person name="dePamphilis C."/>
            <person name="Albert V.A."/>
            <person name="Aono N."/>
            <person name="Aoyama T."/>
            <person name="Ambrose B.A."/>
            <person name="Ashton N.W."/>
            <person name="Axtell M.J."/>
            <person name="Barker E."/>
            <person name="Barker M.S."/>
            <person name="Bennetzen J.L."/>
            <person name="Bonawitz N.D."/>
            <person name="Chapple C."/>
            <person name="Cheng C."/>
            <person name="Correa L.G."/>
            <person name="Dacre M."/>
            <person name="DeBarry J."/>
            <person name="Dreyer I."/>
            <person name="Elias M."/>
            <person name="Engstrom E.M."/>
            <person name="Estelle M."/>
            <person name="Feng L."/>
            <person name="Finet C."/>
            <person name="Floyd S.K."/>
            <person name="Frommer W.B."/>
            <person name="Fujita T."/>
            <person name="Gramzow L."/>
            <person name="Gutensohn M."/>
            <person name="Harholt J."/>
            <person name="Hattori M."/>
            <person name="Heyl A."/>
            <person name="Hirai T."/>
            <person name="Hiwatashi Y."/>
            <person name="Ishikawa M."/>
            <person name="Iwata M."/>
            <person name="Karol K.G."/>
            <person name="Koehler B."/>
            <person name="Kolukisaoglu U."/>
            <person name="Kubo M."/>
            <person name="Kurata T."/>
            <person name="Lalonde S."/>
            <person name="Li K."/>
            <person name="Li Y."/>
            <person name="Litt A."/>
            <person name="Lyons E."/>
            <person name="Manning G."/>
            <person name="Maruyama T."/>
            <person name="Michael T.P."/>
            <person name="Mikami K."/>
            <person name="Miyazaki S."/>
            <person name="Morinaga S."/>
            <person name="Murata T."/>
            <person name="Mueller-Roeber B."/>
            <person name="Nelson D.R."/>
            <person name="Obara M."/>
            <person name="Oguri Y."/>
            <person name="Olmstead R.G."/>
            <person name="Onodera N."/>
            <person name="Petersen B.L."/>
            <person name="Pils B."/>
            <person name="Prigge M."/>
            <person name="Rensing S.A."/>
            <person name="Riano-Pachon D.M."/>
            <person name="Roberts A.W."/>
            <person name="Sato Y."/>
            <person name="Scheller H.V."/>
            <person name="Schulz B."/>
            <person name="Schulz C."/>
            <person name="Shakirov E.V."/>
            <person name="Shibagaki N."/>
            <person name="Shinohara N."/>
            <person name="Shippen D.E."/>
            <person name="Soerensen I."/>
            <person name="Sotooka R."/>
            <person name="Sugimoto N."/>
            <person name="Sugita M."/>
            <person name="Sumikawa N."/>
            <person name="Tanurdzic M."/>
            <person name="Theissen G."/>
            <person name="Ulvskov P."/>
            <person name="Wakazuki S."/>
            <person name="Weng J.K."/>
            <person name="Willats W.W."/>
            <person name="Wipf D."/>
            <person name="Wolf P.G."/>
            <person name="Yang L."/>
            <person name="Zimmer A.D."/>
            <person name="Zhu Q."/>
            <person name="Mitros T."/>
            <person name="Hellsten U."/>
            <person name="Loque D."/>
            <person name="Otillar R."/>
            <person name="Salamov A."/>
            <person name="Schmutz J."/>
            <person name="Shapiro H."/>
            <person name="Lindquist E."/>
            <person name="Lucas S."/>
            <person name="Rokhsar D."/>
            <person name="Grigoriev I.V."/>
        </authorList>
    </citation>
    <scope>NUCLEOTIDE SEQUENCE [LARGE SCALE GENOMIC DNA]</scope>
</reference>
<gene>
    <name evidence="1" type="ORF">SELMODRAFT_432602</name>
</gene>
<dbReference type="Gramene" id="EFJ04237">
    <property type="protein sequence ID" value="EFJ04237"/>
    <property type="gene ID" value="SELMODRAFT_432602"/>
</dbReference>
<dbReference type="EMBL" id="GL378083">
    <property type="protein sequence ID" value="EFJ04237.1"/>
    <property type="molecule type" value="Genomic_DNA"/>
</dbReference>
<proteinExistence type="predicted"/>
<dbReference type="HOGENOM" id="CLU_074943_0_0_1"/>
<dbReference type="InParanoid" id="D8TGI0"/>
<dbReference type="AlphaFoldDB" id="D8TGI0"/>
<evidence type="ECO:0000313" key="2">
    <source>
        <dbReference type="Proteomes" id="UP000001514"/>
    </source>
</evidence>
<protein>
    <submittedName>
        <fullName evidence="1">Uncharacterized protein</fullName>
    </submittedName>
</protein>
<dbReference type="Proteomes" id="UP000001514">
    <property type="component" value="Unassembled WGS sequence"/>
</dbReference>
<evidence type="ECO:0000313" key="1">
    <source>
        <dbReference type="EMBL" id="EFJ04237.1"/>
    </source>
</evidence>
<organism evidence="2">
    <name type="scientific">Selaginella moellendorffii</name>
    <name type="common">Spikemoss</name>
    <dbReference type="NCBI Taxonomy" id="88036"/>
    <lineage>
        <taxon>Eukaryota</taxon>
        <taxon>Viridiplantae</taxon>
        <taxon>Streptophyta</taxon>
        <taxon>Embryophyta</taxon>
        <taxon>Tracheophyta</taxon>
        <taxon>Lycopodiopsida</taxon>
        <taxon>Selaginellales</taxon>
        <taxon>Selaginellaceae</taxon>
        <taxon>Selaginella</taxon>
    </lineage>
</organism>